<dbReference type="Pfam" id="PF07004">
    <property type="entry name" value="SHIPPO-rpt"/>
    <property type="match status" value="4"/>
</dbReference>
<feature type="binding site" evidence="14 16">
    <location>
        <position position="395"/>
    </location>
    <ligand>
        <name>Zn(2+)</name>
        <dbReference type="ChEBI" id="CHEBI:29105"/>
        <note>catalytic</note>
    </ligand>
</feature>
<protein>
    <recommendedName>
        <fullName evidence="19">Peptidase M12B domain-containing protein</fullName>
    </recommendedName>
</protein>
<evidence type="ECO:0000256" key="3">
    <source>
        <dbReference type="ARBA" id="ARBA00022530"/>
    </source>
</evidence>
<dbReference type="PRINTS" id="PR01857">
    <property type="entry name" value="ADAMTSFAMILY"/>
</dbReference>
<feature type="signal peptide" evidence="18">
    <location>
        <begin position="1"/>
        <end position="26"/>
    </location>
</feature>
<proteinExistence type="predicted"/>
<dbReference type="SUPFAM" id="SSF82895">
    <property type="entry name" value="TSP-1 type 1 repeat"/>
    <property type="match status" value="6"/>
</dbReference>
<keyword evidence="7" id="KW-0677">Repeat</keyword>
<dbReference type="InterPro" id="IPR000884">
    <property type="entry name" value="TSP1_rpt"/>
</dbReference>
<feature type="binding site" evidence="14">
    <location>
        <position position="447"/>
    </location>
    <ligand>
        <name>Ca(2+)</name>
        <dbReference type="ChEBI" id="CHEBI:29108"/>
        <label>1</label>
    </ligand>
</feature>
<feature type="disulfide bond" evidence="15">
    <location>
        <begin position="513"/>
        <end position="524"/>
    </location>
</feature>
<evidence type="ECO:0000256" key="16">
    <source>
        <dbReference type="PROSITE-ProRule" id="PRU00276"/>
    </source>
</evidence>
<dbReference type="FunFam" id="2.20.100.10:FF:000005">
    <property type="entry name" value="ADAM metallopeptidase with thrombospondin type 1 motif 9"/>
    <property type="match status" value="2"/>
</dbReference>
<dbReference type="GO" id="GO:0030198">
    <property type="term" value="P:extracellular matrix organization"/>
    <property type="evidence" value="ECO:0007669"/>
    <property type="project" value="InterPro"/>
</dbReference>
<feature type="disulfide bond" evidence="15">
    <location>
        <begin position="547"/>
        <end position="584"/>
    </location>
</feature>
<feature type="chain" id="PRO_5043314316" description="Peptidase M12B domain-containing protein" evidence="18">
    <location>
        <begin position="27"/>
        <end position="1374"/>
    </location>
</feature>
<evidence type="ECO:0000256" key="15">
    <source>
        <dbReference type="PIRSR" id="PIRSR613273-3"/>
    </source>
</evidence>
<evidence type="ECO:0000256" key="13">
    <source>
        <dbReference type="PIRSR" id="PIRSR613273-1"/>
    </source>
</evidence>
<keyword evidence="10" id="KW-0482">Metalloprotease</keyword>
<dbReference type="InterPro" id="IPR010294">
    <property type="entry name" value="ADAMTS_spacer1"/>
</dbReference>
<dbReference type="Gene3D" id="3.40.1620.60">
    <property type="match status" value="1"/>
</dbReference>
<dbReference type="Pfam" id="PF05986">
    <property type="entry name" value="ADAMTS_spacer1"/>
    <property type="match status" value="1"/>
</dbReference>
<keyword evidence="12" id="KW-0325">Glycoprotein</keyword>
<keyword evidence="5 14" id="KW-0479">Metal-binding</keyword>
<feature type="disulfide bond" evidence="15">
    <location>
        <begin position="482"/>
        <end position="500"/>
    </location>
</feature>
<keyword evidence="11 15" id="KW-1015">Disulfide bond</keyword>
<dbReference type="Pfam" id="PF01562">
    <property type="entry name" value="Pep_M12B_propep"/>
    <property type="match status" value="1"/>
</dbReference>
<dbReference type="InterPro" id="IPR013273">
    <property type="entry name" value="ADAMTS/ADAMTS-like"/>
</dbReference>
<dbReference type="InterPro" id="IPR041645">
    <property type="entry name" value="ADAMTS_CR_2"/>
</dbReference>
<feature type="binding site" evidence="14">
    <location>
        <position position="238"/>
    </location>
    <ligand>
        <name>Ca(2+)</name>
        <dbReference type="ChEBI" id="CHEBI:29108"/>
        <label>1</label>
    </ligand>
</feature>
<dbReference type="PANTHER" id="PTHR13723">
    <property type="entry name" value="ADAMTS A DISINTEGRIN AND METALLOPROTEASE WITH THROMBOSPONDIN MOTIFS PROTEASE"/>
    <property type="match status" value="1"/>
</dbReference>
<dbReference type="EMBL" id="CALNXJ010000002">
    <property type="protein sequence ID" value="CAH3034475.1"/>
    <property type="molecule type" value="Genomic_DNA"/>
</dbReference>
<feature type="disulfide bond" evidence="15">
    <location>
        <begin position="402"/>
        <end position="428"/>
    </location>
</feature>
<dbReference type="InterPro" id="IPR002870">
    <property type="entry name" value="Peptidase_M12B_N"/>
</dbReference>
<evidence type="ECO:0000256" key="14">
    <source>
        <dbReference type="PIRSR" id="PIRSR613273-2"/>
    </source>
</evidence>
<feature type="disulfide bond" evidence="15">
    <location>
        <begin position="562"/>
        <end position="574"/>
    </location>
</feature>
<dbReference type="InterPro" id="IPR050439">
    <property type="entry name" value="ADAMTS_ADAMTS-like"/>
</dbReference>
<feature type="region of interest" description="Disordered" evidence="17">
    <location>
        <begin position="1321"/>
        <end position="1341"/>
    </location>
</feature>
<keyword evidence="21" id="KW-1185">Reference proteome</keyword>
<dbReference type="FunFam" id="2.60.120.830:FF:000001">
    <property type="entry name" value="A disintegrin and metalloproteinase with thrombospondin motifs 1"/>
    <property type="match status" value="1"/>
</dbReference>
<feature type="binding site" evidence="14">
    <location>
        <position position="444"/>
    </location>
    <ligand>
        <name>Ca(2+)</name>
        <dbReference type="ChEBI" id="CHEBI:29108"/>
        <label>1</label>
    </ligand>
</feature>
<feature type="compositionally biased region" description="Polar residues" evidence="17">
    <location>
        <begin position="1321"/>
        <end position="1334"/>
    </location>
</feature>
<feature type="disulfide bond" evidence="15">
    <location>
        <begin position="471"/>
        <end position="494"/>
    </location>
</feature>
<sequence length="1374" mass="153904">MMFSICAGRVQLFLLFAHLAISGASWDGTSKPELPVKYGKEFKITVPSVLDSDGKFISHVDCKSKQYDSRTEQRSGRSEGRLLHLEVPTFDGKKLRLVLTKNTNFTAPGLIIEKGDQVRRYKLDCHYTGHIKDQPNSLVSLSYCQGLRGFIQTEDGVHYLIEPVQDRNASSASDQHLHVVHKRSASHDSLPPWRQKNHLCSDREPITLSHRLRSPLIEMRSQQQGRLRRSVSTEKNVEMLMVADETMYAFYKDGLEEYLLTIANMVSNIFRDPSIGTAINIVLVRVMILRENPSALKVTHHAGHTLKHFCRWASLINPKSEEHANHHDVAVLVTRQVRLRHDICKGINEPCETLGLSQVNGLCTKDKSCNVNEDNGLTLAYTIAHEIGHNFGMLHDGNDNDCKWSPDKPFLMSPQLEASGRQQLWSSCSRNYLRRFLNKGWGHCLNDEPAKHDFKFPRMLPGVIYDADHQCRLQYGLDSSHCTGMTNICNRLWCRVGKACHSKLEPAADGTKCGDNKWCYKGSCIERGEIPESVDGGWGPWRNYSECSRTCGAGVSFTERHCDNPRPANGGKYCIGEWKKYRLCNTQPCPPGSLGFRELQCSQFDKKRVNNRRWKWKPRYSKVSPCELHCTPKGLFGLYFSKKLADQVRDGTPCFPGKRDVCINGKCEHVGCDNVLHSNAKEDKCGVCRGDGTACETVKSTFNQRTGIGYVETKIIPAGARNIRVEEVAGASNYLALRSSSGKWYLNGDWYIQQSGEYSAGGTMVFYKRTHNRESFQALGPTTDDLHIMLLFQTKNPGIEFEYTIPKNQTVTHTLVFKWRYSAWTPCSATCGVGTTRSEVECTEESGTPVDDKYCKPLPRPDDRQKTCNEDLCPPTWWRGPWQKCSKSCGKGISIRSVLCVRSSGNDEQVALKEEDCAKIREKPDVVRSCFRKSCPSAWTVGDWTKCSVSCGQGIKKRNVTCGVADPTEKCDSRAVPISWAYCSEGICPVITLPPTTMANISLVNLRGEDVRDVRKNSSLKKYCNGQNCQKWSTGRWSKCSVTCGEGNQVRRVHCTNSNILCNKELKPPHVRKCNMEACAKWQTGPWTKCSTSCGSGTRKRSVRCTTVKKDVVSRHCSVADKPKAQEKCFLKDCPNKTTGPGPGRYGLPSMLGHQQHDCRRVRKPAYSFGHRLENSMFKKDCSPGPGYKVDPRITKDGVDGTPSYSILGRQKDTMSFKTPAPGSYSPEKVHPQGERYAPAWSCGARTRYRKRDSTPSPNSYSLPALLGSKIPNRYSSASFSMTGRAKTGGFAEDLAKTPGPGNYRTVDPVVYKKRDPAYSMNQRSYMPGDSTQKPGPGAHSPEKVYINKPSAPNFSLGIRHSEFITPLIIDVTD</sequence>
<keyword evidence="4" id="KW-0645">Protease</keyword>
<evidence type="ECO:0000256" key="5">
    <source>
        <dbReference type="ARBA" id="ARBA00022723"/>
    </source>
</evidence>
<dbReference type="GO" id="GO:0006508">
    <property type="term" value="P:proteolysis"/>
    <property type="evidence" value="ECO:0007669"/>
    <property type="project" value="UniProtKB-KW"/>
</dbReference>
<feature type="binding site" evidence="14">
    <location>
        <position position="238"/>
    </location>
    <ligand>
        <name>Ca(2+)</name>
        <dbReference type="ChEBI" id="CHEBI:29108"/>
        <label>2</label>
    </ligand>
</feature>
<keyword evidence="6 18" id="KW-0732">Signal</keyword>
<dbReference type="FunFam" id="2.20.100.10:FF:000006">
    <property type="entry name" value="A disintegrin and metalloproteinase with thrombospondin motifs 1"/>
    <property type="match status" value="1"/>
</dbReference>
<evidence type="ECO:0000256" key="11">
    <source>
        <dbReference type="ARBA" id="ARBA00023157"/>
    </source>
</evidence>
<keyword evidence="3" id="KW-0272">Extracellular matrix</keyword>
<feature type="region of interest" description="Disordered" evidence="17">
    <location>
        <begin position="1189"/>
        <end position="1239"/>
    </location>
</feature>
<evidence type="ECO:0000259" key="19">
    <source>
        <dbReference type="PROSITE" id="PS50215"/>
    </source>
</evidence>
<comment type="caution">
    <text evidence="16">Lacks conserved residue(s) required for the propagation of feature annotation.</text>
</comment>
<evidence type="ECO:0000313" key="21">
    <source>
        <dbReference type="Proteomes" id="UP001159428"/>
    </source>
</evidence>
<feature type="binding site" evidence="14">
    <location>
        <position position="328"/>
    </location>
    <ligand>
        <name>Ca(2+)</name>
        <dbReference type="ChEBI" id="CHEBI:29108"/>
        <label>1</label>
    </ligand>
</feature>
<feature type="active site" evidence="13 16">
    <location>
        <position position="386"/>
    </location>
</feature>
<dbReference type="GO" id="GO:0004222">
    <property type="term" value="F:metalloendopeptidase activity"/>
    <property type="evidence" value="ECO:0007669"/>
    <property type="project" value="InterPro"/>
</dbReference>
<feature type="domain" description="Peptidase M12B" evidence="19">
    <location>
        <begin position="235"/>
        <end position="449"/>
    </location>
</feature>
<evidence type="ECO:0000256" key="2">
    <source>
        <dbReference type="ARBA" id="ARBA00022525"/>
    </source>
</evidence>
<dbReference type="InterPro" id="IPR045371">
    <property type="entry name" value="ADAMTS_CR_3"/>
</dbReference>
<feature type="binding site" evidence="14 16">
    <location>
        <position position="389"/>
    </location>
    <ligand>
        <name>Zn(2+)</name>
        <dbReference type="ChEBI" id="CHEBI:29105"/>
        <note>catalytic</note>
    </ligand>
</feature>
<feature type="binding site" evidence="14 16">
    <location>
        <position position="385"/>
    </location>
    <ligand>
        <name>Zn(2+)</name>
        <dbReference type="ChEBI" id="CHEBI:29105"/>
        <note>catalytic</note>
    </ligand>
</feature>
<dbReference type="Proteomes" id="UP001159428">
    <property type="component" value="Unassembled WGS sequence"/>
</dbReference>
<evidence type="ECO:0000256" key="9">
    <source>
        <dbReference type="ARBA" id="ARBA00022833"/>
    </source>
</evidence>
<evidence type="ECO:0000256" key="1">
    <source>
        <dbReference type="ARBA" id="ARBA00004498"/>
    </source>
</evidence>
<reference evidence="20 21" key="1">
    <citation type="submission" date="2022-05" db="EMBL/GenBank/DDBJ databases">
        <authorList>
            <consortium name="Genoscope - CEA"/>
            <person name="William W."/>
        </authorList>
    </citation>
    <scope>NUCLEOTIDE SEQUENCE [LARGE SCALE GENOMIC DNA]</scope>
</reference>
<dbReference type="Pfam" id="PF00090">
    <property type="entry name" value="TSP_1"/>
    <property type="match status" value="1"/>
</dbReference>
<evidence type="ECO:0000256" key="18">
    <source>
        <dbReference type="SAM" id="SignalP"/>
    </source>
</evidence>
<comment type="subcellular location">
    <subcellularLocation>
        <location evidence="1">Secreted</location>
        <location evidence="1">Extracellular space</location>
        <location evidence="1">Extracellular matrix</location>
    </subcellularLocation>
</comment>
<feature type="binding site" evidence="14">
    <location>
        <position position="447"/>
    </location>
    <ligand>
        <name>Ca(2+)</name>
        <dbReference type="ChEBI" id="CHEBI:29108"/>
        <label>2</label>
    </ligand>
</feature>
<dbReference type="SMART" id="SM00209">
    <property type="entry name" value="TSP1"/>
    <property type="match status" value="6"/>
</dbReference>
<comment type="caution">
    <text evidence="20">The sequence shown here is derived from an EMBL/GenBank/DDBJ whole genome shotgun (WGS) entry which is preliminary data.</text>
</comment>
<dbReference type="GO" id="GO:0046872">
    <property type="term" value="F:metal ion binding"/>
    <property type="evidence" value="ECO:0007669"/>
    <property type="project" value="UniProtKB-KW"/>
</dbReference>
<keyword evidence="14" id="KW-0106">Calcium</keyword>
<evidence type="ECO:0000256" key="6">
    <source>
        <dbReference type="ARBA" id="ARBA00022729"/>
    </source>
</evidence>
<evidence type="ECO:0000256" key="17">
    <source>
        <dbReference type="SAM" id="MobiDB-lite"/>
    </source>
</evidence>
<feature type="disulfide bond" evidence="15">
    <location>
        <begin position="344"/>
        <end position="351"/>
    </location>
</feature>
<organism evidence="20 21">
    <name type="scientific">Pocillopora meandrina</name>
    <dbReference type="NCBI Taxonomy" id="46732"/>
    <lineage>
        <taxon>Eukaryota</taxon>
        <taxon>Metazoa</taxon>
        <taxon>Cnidaria</taxon>
        <taxon>Anthozoa</taxon>
        <taxon>Hexacorallia</taxon>
        <taxon>Scleractinia</taxon>
        <taxon>Astrocoeniina</taxon>
        <taxon>Pocilloporidae</taxon>
        <taxon>Pocillopora</taxon>
    </lineage>
</organism>
<dbReference type="Pfam" id="PF17771">
    <property type="entry name" value="ADAMTS_CR_2"/>
    <property type="match status" value="1"/>
</dbReference>
<gene>
    <name evidence="20" type="ORF">PMEA_00010750</name>
</gene>
<dbReference type="FunFam" id="3.40.390.10:FF:000001">
    <property type="entry name" value="A disintegrin and metalloproteinase with thrombospondin motifs 1"/>
    <property type="match status" value="1"/>
</dbReference>
<dbReference type="GO" id="GO:0031012">
    <property type="term" value="C:extracellular matrix"/>
    <property type="evidence" value="ECO:0007669"/>
    <property type="project" value="TreeGrafter"/>
</dbReference>
<dbReference type="SUPFAM" id="SSF55486">
    <property type="entry name" value="Metalloproteases ('zincins'), catalytic domain"/>
    <property type="match status" value="1"/>
</dbReference>
<evidence type="ECO:0000313" key="20">
    <source>
        <dbReference type="EMBL" id="CAH3034475.1"/>
    </source>
</evidence>
<keyword evidence="9 14" id="KW-0862">Zinc</keyword>
<evidence type="ECO:0000256" key="10">
    <source>
        <dbReference type="ARBA" id="ARBA00023049"/>
    </source>
</evidence>
<name>A0AAU9VQZ8_9CNID</name>
<dbReference type="InterPro" id="IPR001590">
    <property type="entry name" value="Peptidase_M12B"/>
</dbReference>
<dbReference type="Gene3D" id="2.60.120.830">
    <property type="match status" value="1"/>
</dbReference>
<dbReference type="InterPro" id="IPR024079">
    <property type="entry name" value="MetalloPept_cat_dom_sf"/>
</dbReference>
<dbReference type="PROSITE" id="PS50215">
    <property type="entry name" value="ADAM_MEPRO"/>
    <property type="match status" value="1"/>
</dbReference>
<dbReference type="CDD" id="cd04273">
    <property type="entry name" value="ZnMc_ADAMTS_like"/>
    <property type="match status" value="1"/>
</dbReference>
<dbReference type="Gene3D" id="3.40.390.10">
    <property type="entry name" value="Collagenase (Catalytic Domain)"/>
    <property type="match status" value="1"/>
</dbReference>
<dbReference type="InterPro" id="IPR036383">
    <property type="entry name" value="TSP1_rpt_sf"/>
</dbReference>
<dbReference type="Pfam" id="PF19030">
    <property type="entry name" value="TSP1_ADAMTS"/>
    <property type="match status" value="5"/>
</dbReference>
<evidence type="ECO:0000256" key="8">
    <source>
        <dbReference type="ARBA" id="ARBA00022801"/>
    </source>
</evidence>
<feature type="disulfide bond" evidence="15">
    <location>
        <begin position="310"/>
        <end position="369"/>
    </location>
</feature>
<dbReference type="Gene3D" id="2.20.100.10">
    <property type="entry name" value="Thrombospondin type-1 (TSP1) repeat"/>
    <property type="match status" value="6"/>
</dbReference>
<evidence type="ECO:0000256" key="12">
    <source>
        <dbReference type="ARBA" id="ARBA00023180"/>
    </source>
</evidence>
<dbReference type="PANTHER" id="PTHR13723:SF200">
    <property type="entry name" value="ADAM METALLOPEPTIDASE WITH THROMBOSPONDIN TYPE 1 MOTIF B, ISOFORM B"/>
    <property type="match status" value="1"/>
</dbReference>
<feature type="compositionally biased region" description="Basic and acidic residues" evidence="17">
    <location>
        <begin position="1190"/>
        <end position="1199"/>
    </location>
</feature>
<dbReference type="Pfam" id="PF01421">
    <property type="entry name" value="Reprolysin"/>
    <property type="match status" value="1"/>
</dbReference>
<feature type="disulfide bond" evidence="15">
    <location>
        <begin position="551"/>
        <end position="589"/>
    </location>
</feature>
<evidence type="ECO:0000256" key="4">
    <source>
        <dbReference type="ARBA" id="ARBA00022670"/>
    </source>
</evidence>
<feature type="disulfide bond" evidence="15">
    <location>
        <begin position="489"/>
        <end position="519"/>
    </location>
</feature>
<evidence type="ECO:0000256" key="7">
    <source>
        <dbReference type="ARBA" id="ARBA00022737"/>
    </source>
</evidence>
<dbReference type="Pfam" id="PF19236">
    <property type="entry name" value="ADAMTS_CR_3"/>
    <property type="match status" value="1"/>
</dbReference>
<dbReference type="PROSITE" id="PS50092">
    <property type="entry name" value="TSP1"/>
    <property type="match status" value="6"/>
</dbReference>
<feature type="disulfide bond" evidence="15">
    <location>
        <begin position="363"/>
        <end position="444"/>
    </location>
</feature>
<keyword evidence="2" id="KW-0964">Secreted</keyword>
<dbReference type="InterPro" id="IPR010736">
    <property type="entry name" value="SHIPPO-rpt"/>
</dbReference>
<accession>A0AAU9VQZ8</accession>
<feature type="binding site" description="in inhibited form" evidence="14">
    <location>
        <position position="200"/>
    </location>
    <ligand>
        <name>Zn(2+)</name>
        <dbReference type="ChEBI" id="CHEBI:29105"/>
        <note>catalytic</note>
    </ligand>
</feature>
<keyword evidence="8" id="KW-0378">Hydrolase</keyword>
<comment type="cofactor">
    <cofactor evidence="14">
        <name>Zn(2+)</name>
        <dbReference type="ChEBI" id="CHEBI:29105"/>
    </cofactor>
    <text evidence="14">Binds 1 zinc ion per subunit.</text>
</comment>